<evidence type="ECO:0000256" key="2">
    <source>
        <dbReference type="SAM" id="Phobius"/>
    </source>
</evidence>
<gene>
    <name evidence="3" type="ORF">GCM10010439_74050</name>
</gene>
<dbReference type="RefSeq" id="WP_344458440.1">
    <property type="nucleotide sequence ID" value="NZ_BAAATZ010000047.1"/>
</dbReference>
<keyword evidence="2" id="KW-0812">Transmembrane</keyword>
<proteinExistence type="predicted"/>
<protein>
    <submittedName>
        <fullName evidence="3">Uncharacterized protein</fullName>
    </submittedName>
</protein>
<accession>A0ABP6H9W0</accession>
<evidence type="ECO:0000256" key="1">
    <source>
        <dbReference type="SAM" id="MobiDB-lite"/>
    </source>
</evidence>
<sequence length="270" mass="29512">MRKVEPLFQELRDGMLPHVAGPEPVEIISRIRTRTVRRRLAAGGLAAAAAAVVVSLVAFQGGPEREDRPPVLTPPTVTSSAPPQGRPLELKDLLYGEKAAKGDPRRWYVNTEKDGGWWLSIQLCGGYEPGEGDPFSRRIPGTEQRFDINYDGRLKLDDKVALTSRGEQVIVFADEAAARRTMGDIVGSARECGRTEAVLGRPGIGDESLSVVGTFPDEPEPQRNNGIVVRQGRVIVVYGNQRNGGRPLATLSDHEHDARKMVDKLKSLGY</sequence>
<dbReference type="Proteomes" id="UP001501842">
    <property type="component" value="Unassembled WGS sequence"/>
</dbReference>
<keyword evidence="2" id="KW-1133">Transmembrane helix</keyword>
<dbReference type="EMBL" id="BAAATZ010000047">
    <property type="protein sequence ID" value="GAA2738803.1"/>
    <property type="molecule type" value="Genomic_DNA"/>
</dbReference>
<name>A0ABP6H9W0_9ACTN</name>
<reference evidence="4" key="1">
    <citation type="journal article" date="2019" name="Int. J. Syst. Evol. Microbiol.">
        <title>The Global Catalogue of Microorganisms (GCM) 10K type strain sequencing project: providing services to taxonomists for standard genome sequencing and annotation.</title>
        <authorList>
            <consortium name="The Broad Institute Genomics Platform"/>
            <consortium name="The Broad Institute Genome Sequencing Center for Infectious Disease"/>
            <person name="Wu L."/>
            <person name="Ma J."/>
        </authorList>
    </citation>
    <scope>NUCLEOTIDE SEQUENCE [LARGE SCALE GENOMIC DNA]</scope>
    <source>
        <strain evidence="4">JCM 8201</strain>
    </source>
</reference>
<feature type="compositionally biased region" description="Low complexity" evidence="1">
    <location>
        <begin position="74"/>
        <end position="83"/>
    </location>
</feature>
<organism evidence="3 4">
    <name type="scientific">Actinocorallia aurantiaca</name>
    <dbReference type="NCBI Taxonomy" id="46204"/>
    <lineage>
        <taxon>Bacteria</taxon>
        <taxon>Bacillati</taxon>
        <taxon>Actinomycetota</taxon>
        <taxon>Actinomycetes</taxon>
        <taxon>Streptosporangiales</taxon>
        <taxon>Thermomonosporaceae</taxon>
        <taxon>Actinocorallia</taxon>
    </lineage>
</organism>
<evidence type="ECO:0000313" key="4">
    <source>
        <dbReference type="Proteomes" id="UP001501842"/>
    </source>
</evidence>
<keyword evidence="4" id="KW-1185">Reference proteome</keyword>
<evidence type="ECO:0000313" key="3">
    <source>
        <dbReference type="EMBL" id="GAA2738803.1"/>
    </source>
</evidence>
<feature type="transmembrane region" description="Helical" evidence="2">
    <location>
        <begin position="40"/>
        <end position="59"/>
    </location>
</feature>
<comment type="caution">
    <text evidence="3">The sequence shown here is derived from an EMBL/GenBank/DDBJ whole genome shotgun (WGS) entry which is preliminary data.</text>
</comment>
<feature type="region of interest" description="Disordered" evidence="1">
    <location>
        <begin position="63"/>
        <end position="85"/>
    </location>
</feature>
<keyword evidence="2" id="KW-0472">Membrane</keyword>